<reference evidence="2" key="1">
    <citation type="journal article" date="2014" name="Int. J. Syst. Evol. Microbiol.">
        <title>Complete genome sequence of Corynebacterium casei LMG S-19264T (=DSM 44701T), isolated from a smear-ripened cheese.</title>
        <authorList>
            <consortium name="US DOE Joint Genome Institute (JGI-PGF)"/>
            <person name="Walter F."/>
            <person name="Albersmeier A."/>
            <person name="Kalinowski J."/>
            <person name="Ruckert C."/>
        </authorList>
    </citation>
    <scope>NUCLEOTIDE SEQUENCE</scope>
    <source>
        <strain evidence="2">JCM 3131</strain>
    </source>
</reference>
<dbReference type="EMBL" id="BMQK01000005">
    <property type="protein sequence ID" value="GGQ57168.1"/>
    <property type="molecule type" value="Genomic_DNA"/>
</dbReference>
<protein>
    <submittedName>
        <fullName evidence="2">Uncharacterized protein</fullName>
    </submittedName>
</protein>
<evidence type="ECO:0000313" key="3">
    <source>
        <dbReference type="Proteomes" id="UP000620156"/>
    </source>
</evidence>
<comment type="caution">
    <text evidence="2">The sequence shown here is derived from an EMBL/GenBank/DDBJ whole genome shotgun (WGS) entry which is preliminary data.</text>
</comment>
<evidence type="ECO:0000256" key="1">
    <source>
        <dbReference type="SAM" id="MobiDB-lite"/>
    </source>
</evidence>
<gene>
    <name evidence="2" type="ORF">GCM10010145_28750</name>
</gene>
<name>A0A918BEA9_9ACTN</name>
<dbReference type="AlphaFoldDB" id="A0A918BEA9"/>
<sequence>MDWGAARVRGADRIGASSRVRAPLRIGVPSWIGVPTRIGASTGPGCRPDRCVDRTEVPPRTGASGRGGPFTVCPLPRFPRGASLDVREDRVVPSASTRY</sequence>
<organism evidence="2 3">
    <name type="scientific">Streptomyces ruber</name>
    <dbReference type="NCBI Taxonomy" id="83378"/>
    <lineage>
        <taxon>Bacteria</taxon>
        <taxon>Bacillati</taxon>
        <taxon>Actinomycetota</taxon>
        <taxon>Actinomycetes</taxon>
        <taxon>Kitasatosporales</taxon>
        <taxon>Streptomycetaceae</taxon>
        <taxon>Streptomyces</taxon>
    </lineage>
</organism>
<keyword evidence="3" id="KW-1185">Reference proteome</keyword>
<proteinExistence type="predicted"/>
<evidence type="ECO:0000313" key="2">
    <source>
        <dbReference type="EMBL" id="GGQ57168.1"/>
    </source>
</evidence>
<reference evidence="2" key="2">
    <citation type="submission" date="2020-09" db="EMBL/GenBank/DDBJ databases">
        <authorList>
            <person name="Sun Q."/>
            <person name="Ohkuma M."/>
        </authorList>
    </citation>
    <scope>NUCLEOTIDE SEQUENCE</scope>
    <source>
        <strain evidence="2">JCM 3131</strain>
    </source>
</reference>
<feature type="compositionally biased region" description="Basic and acidic residues" evidence="1">
    <location>
        <begin position="47"/>
        <end position="57"/>
    </location>
</feature>
<accession>A0A918BEA9</accession>
<feature type="region of interest" description="Disordered" evidence="1">
    <location>
        <begin position="39"/>
        <end position="99"/>
    </location>
</feature>
<dbReference type="Proteomes" id="UP000620156">
    <property type="component" value="Unassembled WGS sequence"/>
</dbReference>